<name>A0A517L5V2_9PEZI</name>
<feature type="compositionally biased region" description="Low complexity" evidence="1">
    <location>
        <begin position="317"/>
        <end position="327"/>
    </location>
</feature>
<proteinExistence type="predicted"/>
<organism evidence="2 3">
    <name type="scientific">Venturia effusa</name>
    <dbReference type="NCBI Taxonomy" id="50376"/>
    <lineage>
        <taxon>Eukaryota</taxon>
        <taxon>Fungi</taxon>
        <taxon>Dikarya</taxon>
        <taxon>Ascomycota</taxon>
        <taxon>Pezizomycotina</taxon>
        <taxon>Dothideomycetes</taxon>
        <taxon>Pleosporomycetidae</taxon>
        <taxon>Venturiales</taxon>
        <taxon>Venturiaceae</taxon>
        <taxon>Venturia</taxon>
    </lineage>
</organism>
<dbReference type="InterPro" id="IPR001005">
    <property type="entry name" value="SANT/Myb"/>
</dbReference>
<evidence type="ECO:0000313" key="2">
    <source>
        <dbReference type="EMBL" id="QDS71015.1"/>
    </source>
</evidence>
<feature type="region of interest" description="Disordered" evidence="1">
    <location>
        <begin position="151"/>
        <end position="190"/>
    </location>
</feature>
<gene>
    <name evidence="2" type="ORF">FKW77_007955</name>
</gene>
<evidence type="ECO:0000313" key="3">
    <source>
        <dbReference type="Proteomes" id="UP000316270"/>
    </source>
</evidence>
<dbReference type="AlphaFoldDB" id="A0A517L5V2"/>
<evidence type="ECO:0000256" key="1">
    <source>
        <dbReference type="SAM" id="MobiDB-lite"/>
    </source>
</evidence>
<dbReference type="EMBL" id="CP042189">
    <property type="protein sequence ID" value="QDS71015.1"/>
    <property type="molecule type" value="Genomic_DNA"/>
</dbReference>
<sequence>MGVDRVLHDLIADIDQLSRLYRQLFNVPQQVQDLFNRLATSQQLLSLCLTQWASASLQIDPGNEFVTGKPFSRFRSKLLDLELFLDPQYELHQSGPRCEIQNASPWFVRDDEHVHATCELFQDHLARLERDCQDFSSLLLQASPRVPSLAEYAASREPSPVLAPSESSFDSGTSTPNSTRRSRGTRAPDHLKTEEQRILEQFLAQHGVPSIAGYKRKRPSKECRSRLEEATDTCATISQLLPHPFPSPHGDFSISATPLPGLVPDLDGSNPRWVFDDLRNSLPSLSDAQFAPPYRKAKGKQPLQTVSDEQGPAGLNSDWSTSSGSFRSTASRESSIFTMASKDRTFEEGTTKIWFHRGTQLQILPIEHIEVRRLDRIKGEGIVIVSKTPSGQDVLDDLWMPSLGTNSWPFLVNAEVASTFRRREPSANLVVCFAPHPEHHPQYSFSTRDDCWDFMQAIADKTLCASLDVENIKSACTHGNAAEGGCVTIQVWDDNALNLRTLKIFRNKNTLAKQKVVEINVNCLRSPKKERGTGKLVVDFRDAKDGPTSEMKYLKIGFSNMDAETGFLHQVGVQPLLT</sequence>
<reference evidence="2 3" key="1">
    <citation type="submission" date="2019-07" db="EMBL/GenBank/DDBJ databases">
        <title>Finished genome of Venturia effusa.</title>
        <authorList>
            <person name="Young C.A."/>
            <person name="Cox M.P."/>
            <person name="Ganley A.R.D."/>
            <person name="David W.J."/>
        </authorList>
    </citation>
    <scope>NUCLEOTIDE SEQUENCE [LARGE SCALE GENOMIC DNA]</scope>
    <source>
        <strain evidence="3">albino</strain>
    </source>
</reference>
<dbReference type="Proteomes" id="UP000316270">
    <property type="component" value="Chromosome 5"/>
</dbReference>
<dbReference type="CDD" id="cd00167">
    <property type="entry name" value="SANT"/>
    <property type="match status" value="1"/>
</dbReference>
<keyword evidence="3" id="KW-1185">Reference proteome</keyword>
<feature type="compositionally biased region" description="Polar residues" evidence="1">
    <location>
        <begin position="165"/>
        <end position="179"/>
    </location>
</feature>
<accession>A0A517L5V2</accession>
<feature type="region of interest" description="Disordered" evidence="1">
    <location>
        <begin position="286"/>
        <end position="327"/>
    </location>
</feature>
<protein>
    <submittedName>
        <fullName evidence="2">Uncharacterized protein</fullName>
    </submittedName>
</protein>
<dbReference type="OrthoDB" id="3915284at2759"/>